<organism evidence="1">
    <name type="scientific">marine sediment metagenome</name>
    <dbReference type="NCBI Taxonomy" id="412755"/>
    <lineage>
        <taxon>unclassified sequences</taxon>
        <taxon>metagenomes</taxon>
        <taxon>ecological metagenomes</taxon>
    </lineage>
</organism>
<dbReference type="EMBL" id="LAZR01040678">
    <property type="protein sequence ID" value="KKL13889.1"/>
    <property type="molecule type" value="Genomic_DNA"/>
</dbReference>
<name>A0A0F9AWA9_9ZZZZ</name>
<reference evidence="1" key="1">
    <citation type="journal article" date="2015" name="Nature">
        <title>Complex archaea that bridge the gap between prokaryotes and eukaryotes.</title>
        <authorList>
            <person name="Spang A."/>
            <person name="Saw J.H."/>
            <person name="Jorgensen S.L."/>
            <person name="Zaremba-Niedzwiedzka K."/>
            <person name="Martijn J."/>
            <person name="Lind A.E."/>
            <person name="van Eijk R."/>
            <person name="Schleper C."/>
            <person name="Guy L."/>
            <person name="Ettema T.J."/>
        </authorList>
    </citation>
    <scope>NUCLEOTIDE SEQUENCE</scope>
</reference>
<feature type="non-terminal residue" evidence="1">
    <location>
        <position position="26"/>
    </location>
</feature>
<protein>
    <submittedName>
        <fullName evidence="1">Uncharacterized protein</fullName>
    </submittedName>
</protein>
<evidence type="ECO:0000313" key="1">
    <source>
        <dbReference type="EMBL" id="KKL13889.1"/>
    </source>
</evidence>
<proteinExistence type="predicted"/>
<comment type="caution">
    <text evidence="1">The sequence shown here is derived from an EMBL/GenBank/DDBJ whole genome shotgun (WGS) entry which is preliminary data.</text>
</comment>
<dbReference type="AlphaFoldDB" id="A0A0F9AWA9"/>
<sequence length="26" mass="2900">MVLMIFSLKQQKALPPTSIGRSAWPV</sequence>
<gene>
    <name evidence="1" type="ORF">LCGC14_2521290</name>
</gene>
<accession>A0A0F9AWA9</accession>